<dbReference type="PROSITE" id="PS50042">
    <property type="entry name" value="CNMP_BINDING_3"/>
    <property type="match status" value="2"/>
</dbReference>
<dbReference type="CDD" id="cd00038">
    <property type="entry name" value="CAP_ED"/>
    <property type="match status" value="2"/>
</dbReference>
<evidence type="ECO:0000256" key="6">
    <source>
        <dbReference type="ARBA" id="ARBA00023149"/>
    </source>
</evidence>
<proteinExistence type="inferred from homology"/>
<dbReference type="STRING" id="1280837.A0A316V992"/>
<dbReference type="InterPro" id="IPR018488">
    <property type="entry name" value="cNMP-bd_CS"/>
</dbReference>
<evidence type="ECO:0000256" key="7">
    <source>
        <dbReference type="SAM" id="MobiDB-lite"/>
    </source>
</evidence>
<dbReference type="GO" id="GO:0005829">
    <property type="term" value="C:cytosol"/>
    <property type="evidence" value="ECO:0007669"/>
    <property type="project" value="TreeGrafter"/>
</dbReference>
<accession>A0A316V992</accession>
<dbReference type="OrthoDB" id="417078at2759"/>
<feature type="region of interest" description="Disordered" evidence="7">
    <location>
        <begin position="66"/>
        <end position="122"/>
    </location>
</feature>
<dbReference type="PRINTS" id="PR00103">
    <property type="entry name" value="CAMPKINASE"/>
</dbReference>
<dbReference type="Pfam" id="PF00027">
    <property type="entry name" value="cNMP_binding"/>
    <property type="match status" value="2"/>
</dbReference>
<dbReference type="GO" id="GO:0034236">
    <property type="term" value="F:protein kinase A catalytic subunit binding"/>
    <property type="evidence" value="ECO:0007669"/>
    <property type="project" value="TreeGrafter"/>
</dbReference>
<dbReference type="EMBL" id="KZ819606">
    <property type="protein sequence ID" value="PWN32045.1"/>
    <property type="molecule type" value="Genomic_DNA"/>
</dbReference>
<sequence length="570" mass="59677">MPNPSLPSDYAAILNELNRDVSRHQPRDPLQFCADWFAAKLREERYLAANGNLGTTAAAAAAAAGRSGSGLNSSSQSSSLEDTPMAQASSTFSTSNPFSPSTGSTFGTPATGTGTPFTAESAAGTFAPPANYNFARRTSVSAESLAPASGSPASTPSLTEPLQKTVIPKSDSQMQRIRTSIQNNLLFRNLDEEQERDVLLAMKEVTCDPNTIVIRQGDQGDFFYVVESGSLDVYVKAGGAENGFGVPGGIPGRGSVGSIASTDSEGPATTQFGNTIVPGTNLSATLGDHKVTYGPSDAFGELALLYLQPRAASIVSTSKCVLWALDRVTFRSILMETNAKKRGQLEKFLRGVHLFETLDSAKLSKLADALQFRDYNYGERIIEQGERGTEFFIVVDGIVSVRKRRDPSAPEDDCGTLVTGEYFGELALLNNAPRAASIVATQPPADTATSGKVRVAVLSESAFKRLVGSLASTMELHASTHYYGSNSRDGSVSSTGSGSAIDPTTTLPSNISAAINASNSDVGPSPHDVVEGGLDPRSGSSMGRWVGGLGASPFGSVPAPAPSIEIPPRS</sequence>
<keyword evidence="3" id="KW-0116">cAMP-binding</keyword>
<dbReference type="PANTHER" id="PTHR11635">
    <property type="entry name" value="CAMP-DEPENDENT PROTEIN KINASE REGULATORY CHAIN"/>
    <property type="match status" value="1"/>
</dbReference>
<feature type="compositionally biased region" description="Polar residues" evidence="7">
    <location>
        <begin position="484"/>
        <end position="508"/>
    </location>
</feature>
<comment type="similarity">
    <text evidence="1">Belongs to the cAMP-dependent kinase regulatory chain family.</text>
</comment>
<evidence type="ECO:0000256" key="5">
    <source>
        <dbReference type="ARBA" id="ARBA00022741"/>
    </source>
</evidence>
<dbReference type="InterPro" id="IPR014710">
    <property type="entry name" value="RmlC-like_jellyroll"/>
</dbReference>
<feature type="domain" description="Cyclic nucleotide-binding" evidence="8">
    <location>
        <begin position="186"/>
        <end position="351"/>
    </location>
</feature>
<dbReference type="InterPro" id="IPR000595">
    <property type="entry name" value="cNMP-bd_dom"/>
</dbReference>
<dbReference type="RefSeq" id="XP_025352347.1">
    <property type="nucleotide sequence ID" value="XM_025499538.1"/>
</dbReference>
<keyword evidence="5" id="KW-0547">Nucleotide-binding</keyword>
<keyword evidence="6" id="KW-0114">cAMP</keyword>
<feature type="compositionally biased region" description="Low complexity" evidence="7">
    <location>
        <begin position="143"/>
        <end position="157"/>
    </location>
</feature>
<organism evidence="9 10">
    <name type="scientific">Meira miltonrushii</name>
    <dbReference type="NCBI Taxonomy" id="1280837"/>
    <lineage>
        <taxon>Eukaryota</taxon>
        <taxon>Fungi</taxon>
        <taxon>Dikarya</taxon>
        <taxon>Basidiomycota</taxon>
        <taxon>Ustilaginomycotina</taxon>
        <taxon>Exobasidiomycetes</taxon>
        <taxon>Exobasidiales</taxon>
        <taxon>Brachybasidiaceae</taxon>
        <taxon>Meira</taxon>
    </lineage>
</organism>
<dbReference type="Gene3D" id="2.60.120.10">
    <property type="entry name" value="Jelly Rolls"/>
    <property type="match status" value="2"/>
</dbReference>
<evidence type="ECO:0000259" key="8">
    <source>
        <dbReference type="PROSITE" id="PS50042"/>
    </source>
</evidence>
<feature type="compositionally biased region" description="Low complexity" evidence="7">
    <location>
        <begin position="89"/>
        <end position="119"/>
    </location>
</feature>
<name>A0A316V992_9BASI</name>
<dbReference type="GO" id="GO:0030552">
    <property type="term" value="F:cAMP binding"/>
    <property type="evidence" value="ECO:0007669"/>
    <property type="project" value="UniProtKB-KW"/>
</dbReference>
<reference evidence="9 10" key="1">
    <citation type="journal article" date="2018" name="Mol. Biol. Evol.">
        <title>Broad Genomic Sampling Reveals a Smut Pathogenic Ancestry of the Fungal Clade Ustilaginomycotina.</title>
        <authorList>
            <person name="Kijpornyongpan T."/>
            <person name="Mondo S.J."/>
            <person name="Barry K."/>
            <person name="Sandor L."/>
            <person name="Lee J."/>
            <person name="Lipzen A."/>
            <person name="Pangilinan J."/>
            <person name="LaButti K."/>
            <person name="Hainaut M."/>
            <person name="Henrissat B."/>
            <person name="Grigoriev I.V."/>
            <person name="Spatafora J.W."/>
            <person name="Aime M.C."/>
        </authorList>
    </citation>
    <scope>NUCLEOTIDE SEQUENCE [LARGE SCALE GENOMIC DNA]</scope>
    <source>
        <strain evidence="9 10">MCA 3882</strain>
    </source>
</reference>
<dbReference type="PROSITE" id="PS00889">
    <property type="entry name" value="CNMP_BINDING_2"/>
    <property type="match status" value="2"/>
</dbReference>
<dbReference type="SUPFAM" id="SSF47391">
    <property type="entry name" value="Dimerization-anchoring domain of cAMP-dependent PK regulatory subunit"/>
    <property type="match status" value="1"/>
</dbReference>
<dbReference type="SMART" id="SM00100">
    <property type="entry name" value="cNMP"/>
    <property type="match status" value="2"/>
</dbReference>
<gene>
    <name evidence="9" type="ORF">FA14DRAFT_162321</name>
</gene>
<feature type="compositionally biased region" description="Low complexity" evidence="7">
    <location>
        <begin position="509"/>
        <end position="520"/>
    </location>
</feature>
<dbReference type="InterPro" id="IPR018490">
    <property type="entry name" value="cNMP-bd_dom_sf"/>
</dbReference>
<dbReference type="Proteomes" id="UP000245771">
    <property type="component" value="Unassembled WGS sequence"/>
</dbReference>
<dbReference type="SUPFAM" id="SSF51206">
    <property type="entry name" value="cAMP-binding domain-like"/>
    <property type="match status" value="2"/>
</dbReference>
<feature type="region of interest" description="Disordered" evidence="7">
    <location>
        <begin position="143"/>
        <end position="173"/>
    </location>
</feature>
<dbReference type="InParanoid" id="A0A316V992"/>
<dbReference type="PANTHER" id="PTHR11635:SF152">
    <property type="entry name" value="CAMP-DEPENDENT PROTEIN KINASE TYPE I REGULATORY SUBUNIT-RELATED"/>
    <property type="match status" value="1"/>
</dbReference>
<keyword evidence="4" id="KW-0677">Repeat</keyword>
<dbReference type="InterPro" id="IPR050503">
    <property type="entry name" value="cAMP-dep_PK_reg_su-like"/>
</dbReference>
<keyword evidence="10" id="KW-1185">Reference proteome</keyword>
<evidence type="ECO:0000313" key="9">
    <source>
        <dbReference type="EMBL" id="PWN32045.1"/>
    </source>
</evidence>
<dbReference type="Pfam" id="PF02197">
    <property type="entry name" value="RIIa"/>
    <property type="match status" value="1"/>
</dbReference>
<dbReference type="Gene3D" id="1.20.890.10">
    <property type="entry name" value="cAMP-dependent protein kinase regulatory subunit, dimerization-anchoring domain"/>
    <property type="match status" value="1"/>
</dbReference>
<keyword evidence="2" id="KW-0597">Phosphoprotein</keyword>
<protein>
    <submittedName>
        <fullName evidence="9">Camp-binding domain-like protein</fullName>
    </submittedName>
</protein>
<feature type="domain" description="Cyclic nucleotide-binding" evidence="8">
    <location>
        <begin position="354"/>
        <end position="468"/>
    </location>
</feature>
<feature type="compositionally biased region" description="Low complexity" evidence="7">
    <location>
        <begin position="66"/>
        <end position="80"/>
    </location>
</feature>
<dbReference type="InterPro" id="IPR003117">
    <property type="entry name" value="cAMP_dep_PK_reg_su_I/II_a/b"/>
</dbReference>
<feature type="region of interest" description="Disordered" evidence="7">
    <location>
        <begin position="484"/>
        <end position="546"/>
    </location>
</feature>
<evidence type="ECO:0000313" key="10">
    <source>
        <dbReference type="Proteomes" id="UP000245771"/>
    </source>
</evidence>
<dbReference type="GO" id="GO:0005952">
    <property type="term" value="C:cAMP-dependent protein kinase complex"/>
    <property type="evidence" value="ECO:0007669"/>
    <property type="project" value="InterPro"/>
</dbReference>
<dbReference type="GO" id="GO:0005634">
    <property type="term" value="C:nucleus"/>
    <property type="evidence" value="ECO:0007669"/>
    <property type="project" value="TreeGrafter"/>
</dbReference>
<dbReference type="AlphaFoldDB" id="A0A316V992"/>
<evidence type="ECO:0000256" key="2">
    <source>
        <dbReference type="ARBA" id="ARBA00022553"/>
    </source>
</evidence>
<dbReference type="GO" id="GO:0004862">
    <property type="term" value="F:cAMP-dependent protein kinase inhibitor activity"/>
    <property type="evidence" value="ECO:0007669"/>
    <property type="project" value="TreeGrafter"/>
</dbReference>
<evidence type="ECO:0000256" key="3">
    <source>
        <dbReference type="ARBA" id="ARBA00022566"/>
    </source>
</evidence>
<dbReference type="FunCoup" id="A0A316V992">
    <property type="interactions" value="276"/>
</dbReference>
<dbReference type="PROSITE" id="PS00888">
    <property type="entry name" value="CNMP_BINDING_1"/>
    <property type="match status" value="2"/>
</dbReference>
<dbReference type="CDD" id="cd12098">
    <property type="entry name" value="DD_R_ScPKA-like"/>
    <property type="match status" value="1"/>
</dbReference>
<dbReference type="GeneID" id="37021319"/>
<evidence type="ECO:0000256" key="4">
    <source>
        <dbReference type="ARBA" id="ARBA00022737"/>
    </source>
</evidence>
<evidence type="ECO:0000256" key="1">
    <source>
        <dbReference type="ARBA" id="ARBA00005753"/>
    </source>
</evidence>
<dbReference type="SMART" id="SM00394">
    <property type="entry name" value="RIIa"/>
    <property type="match status" value="1"/>
</dbReference>